<comment type="similarity">
    <text evidence="1">Belongs to the complex I 49 kDa subunit family.</text>
</comment>
<evidence type="ECO:0000256" key="1">
    <source>
        <dbReference type="ARBA" id="ARBA00005769"/>
    </source>
</evidence>
<reference evidence="2 3" key="1">
    <citation type="journal article" name="Sci. Rep.">
        <title>Telomere-to-telomere assembled and centromere annotated genomes of the two main subspecies of the button mushroom Agaricus bisporus reveal especially polymorphic chromosome ends.</title>
        <authorList>
            <person name="Sonnenberg A.S.M."/>
            <person name="Sedaghat-Telgerd N."/>
            <person name="Lavrijssen B."/>
            <person name="Ohm R.A."/>
            <person name="Hendrickx P.M."/>
            <person name="Scholtmeijer K."/>
            <person name="Baars J.J.P."/>
            <person name="van Peer A."/>
        </authorList>
    </citation>
    <scope>NUCLEOTIDE SEQUENCE [LARGE SCALE GENOMIC DNA]</scope>
    <source>
        <strain evidence="2 3">H119_p4</strain>
    </source>
</reference>
<evidence type="ECO:0000313" key="3">
    <source>
        <dbReference type="Proteomes" id="UP000629468"/>
    </source>
</evidence>
<accession>A0A8H7F467</accession>
<dbReference type="Proteomes" id="UP000629468">
    <property type="component" value="Unassembled WGS sequence"/>
</dbReference>
<name>A0A8H7F467_AGABI</name>
<dbReference type="AlphaFoldDB" id="A0A8H7F467"/>
<dbReference type="GO" id="GO:0005739">
    <property type="term" value="C:mitochondrion"/>
    <property type="evidence" value="ECO:0007669"/>
    <property type="project" value="GOC"/>
</dbReference>
<dbReference type="SUPFAM" id="SSF56762">
    <property type="entry name" value="HydB/Nqo4-like"/>
    <property type="match status" value="1"/>
</dbReference>
<protein>
    <submittedName>
        <fullName evidence="2">Uncharacterized protein</fullName>
    </submittedName>
</protein>
<dbReference type="EMBL" id="JABXXO010000006">
    <property type="protein sequence ID" value="KAF7776527.1"/>
    <property type="molecule type" value="Genomic_DNA"/>
</dbReference>
<comment type="caution">
    <text evidence="2">The sequence shown here is derived from an EMBL/GenBank/DDBJ whole genome shotgun (WGS) entry which is preliminary data.</text>
</comment>
<dbReference type="GO" id="GO:0016651">
    <property type="term" value="F:oxidoreductase activity, acting on NAD(P)H"/>
    <property type="evidence" value="ECO:0007669"/>
    <property type="project" value="InterPro"/>
</dbReference>
<dbReference type="PANTHER" id="PTHR11993:SF10">
    <property type="entry name" value="NADH DEHYDROGENASE [UBIQUINONE] IRON-SULFUR PROTEIN 2, MITOCHONDRIAL"/>
    <property type="match status" value="1"/>
</dbReference>
<dbReference type="Gene3D" id="1.10.645.10">
    <property type="entry name" value="Cytochrome-c3 Hydrogenase, chain B"/>
    <property type="match status" value="1"/>
</dbReference>
<dbReference type="PANTHER" id="PTHR11993">
    <property type="entry name" value="NADH-UBIQUINONE OXIDOREDUCTASE 49 KDA SUBUNIT"/>
    <property type="match status" value="1"/>
</dbReference>
<proteinExistence type="inferred from homology"/>
<evidence type="ECO:0000313" key="2">
    <source>
        <dbReference type="EMBL" id="KAF7776527.1"/>
    </source>
</evidence>
<dbReference type="InterPro" id="IPR022885">
    <property type="entry name" value="NDH1_su_D/H"/>
</dbReference>
<organism evidence="2 3">
    <name type="scientific">Agaricus bisporus var. burnettii</name>
    <dbReference type="NCBI Taxonomy" id="192524"/>
    <lineage>
        <taxon>Eukaryota</taxon>
        <taxon>Fungi</taxon>
        <taxon>Dikarya</taxon>
        <taxon>Basidiomycota</taxon>
        <taxon>Agaricomycotina</taxon>
        <taxon>Agaricomycetes</taxon>
        <taxon>Agaricomycetidae</taxon>
        <taxon>Agaricales</taxon>
        <taxon>Agaricineae</taxon>
        <taxon>Agaricaceae</taxon>
        <taxon>Agaricus</taxon>
    </lineage>
</organism>
<dbReference type="GO" id="GO:0006120">
    <property type="term" value="P:mitochondrial electron transport, NADH to ubiquinone"/>
    <property type="evidence" value="ECO:0007669"/>
    <property type="project" value="TreeGrafter"/>
</dbReference>
<dbReference type="InterPro" id="IPR029014">
    <property type="entry name" value="NiFe-Hase_large"/>
</dbReference>
<sequence length="145" mass="16496">MPAKSRLFTVAHNHHHGFERAPETRSRLDYHTVEEWQGMPAHEILPEPGTKEDAKMRHFTVNFGLPRTVFRMILELSGEEILRADSGFILVSFHHGTKKLSSSNTRPTTCKLSDRLDYVSTMTNGLCNSLAVEKLLNIEVPQRAQ</sequence>
<gene>
    <name evidence="2" type="ORF">Agabi119p4_4920</name>
</gene>